<dbReference type="RefSeq" id="WP_132978020.1">
    <property type="nucleotide sequence ID" value="NZ_SMAO01000008.1"/>
</dbReference>
<gene>
    <name evidence="1" type="ORF">EDC35_108118</name>
</gene>
<organism evidence="1 2">
    <name type="scientific">Thiobaca trueperi</name>
    <dbReference type="NCBI Taxonomy" id="127458"/>
    <lineage>
        <taxon>Bacteria</taxon>
        <taxon>Pseudomonadati</taxon>
        <taxon>Pseudomonadota</taxon>
        <taxon>Gammaproteobacteria</taxon>
        <taxon>Chromatiales</taxon>
        <taxon>Chromatiaceae</taxon>
        <taxon>Thiobaca</taxon>
    </lineage>
</organism>
<protein>
    <submittedName>
        <fullName evidence="1">Uncharacterized protein</fullName>
    </submittedName>
</protein>
<evidence type="ECO:0000313" key="1">
    <source>
        <dbReference type="EMBL" id="TCT19511.1"/>
    </source>
</evidence>
<dbReference type="Proteomes" id="UP000295717">
    <property type="component" value="Unassembled WGS sequence"/>
</dbReference>
<accession>A0A4R3MVS5</accession>
<dbReference type="AlphaFoldDB" id="A0A4R3MVS5"/>
<comment type="caution">
    <text evidence="1">The sequence shown here is derived from an EMBL/GenBank/DDBJ whole genome shotgun (WGS) entry which is preliminary data.</text>
</comment>
<name>A0A4R3MVS5_9GAMM</name>
<dbReference type="EMBL" id="SMAO01000008">
    <property type="protein sequence ID" value="TCT19511.1"/>
    <property type="molecule type" value="Genomic_DNA"/>
</dbReference>
<dbReference type="OrthoDB" id="8895063at2"/>
<proteinExistence type="predicted"/>
<reference evidence="1 2" key="1">
    <citation type="submission" date="2019-03" db="EMBL/GenBank/DDBJ databases">
        <title>Genomic Encyclopedia of Type Strains, Phase IV (KMG-IV): sequencing the most valuable type-strain genomes for metagenomic binning, comparative biology and taxonomic classification.</title>
        <authorList>
            <person name="Goeker M."/>
        </authorList>
    </citation>
    <scope>NUCLEOTIDE SEQUENCE [LARGE SCALE GENOMIC DNA]</scope>
    <source>
        <strain evidence="1 2">DSM 13587</strain>
    </source>
</reference>
<evidence type="ECO:0000313" key="2">
    <source>
        <dbReference type="Proteomes" id="UP000295717"/>
    </source>
</evidence>
<sequence>MFKLPLKLGLLLLAAIAAGVLWQKAELSVLALARLDPVPETRALVEAGHYAEAAEYLGFFMEYDYVSQDPAARALHDDIQRVRSSAAYRARKVREGLFQGTSDETIGQATGIAADLLVIGDLRDLSREGINWSQDREVDEVIVALSGIGLAASAAQLATAGAATPIKGGVIALKIARKGDRLPPWLGKAMIDGAATVKRTGKLDAVSQPLGDVHTLARVPGGLNLLSHTEDIASLKRMARLAKTFGKETATLYRIGGDVALKTGARAGELGVETVKLAATYGRSGLKTLDRVGATTFVKYAARSTKVAYKGDIFQLIARFLAQLPDWLLVLFTVTGAAVWVPRRWIGRPSNRLSLASNRQD</sequence>
<keyword evidence="2" id="KW-1185">Reference proteome</keyword>